<dbReference type="InterPro" id="IPR011611">
    <property type="entry name" value="PfkB_dom"/>
</dbReference>
<keyword evidence="2 4" id="KW-0418">Kinase</keyword>
<dbReference type="InterPro" id="IPR029056">
    <property type="entry name" value="Ribokinase-like"/>
</dbReference>
<feature type="domain" description="Carbohydrate kinase PfkB" evidence="3">
    <location>
        <begin position="40"/>
        <end position="307"/>
    </location>
</feature>
<dbReference type="PANTHER" id="PTHR10584">
    <property type="entry name" value="SUGAR KINASE"/>
    <property type="match status" value="1"/>
</dbReference>
<reference evidence="4 5" key="1">
    <citation type="submission" date="2019-09" db="EMBL/GenBank/DDBJ databases">
        <title>Taxonomic organization of the family Brucellaceae based on a phylogenomic approach.</title>
        <authorList>
            <person name="Leclercq S."/>
            <person name="Cloeckaert A."/>
            <person name="Zygmunt M.S."/>
        </authorList>
    </citation>
    <scope>NUCLEOTIDE SEQUENCE [LARGE SCALE GENOMIC DNA]</scope>
    <source>
        <strain evidence="4 5">WS1830</strain>
    </source>
</reference>
<sequence>MANRVPPSICLAGNLNLDLMISGIKQIPSWGEEQFGTQRRCVTAGQAGYMGIAAARLGIKVSIIGVVGADSDGVSIQDDLRREKIDCSGILAVEGQATGLTVAIIREDGERCFVSEIGASSLLDVDCILSQWDLVARHRALAIVGIFNTPSMTIDGIQTCFDKAHEQGIMTVFDSGWDTGGWQEQTCRDTIRLLSSVDLFLPNEDEACAITKVADVHLALDILAKACSGTVVIKMGSKGSIARVADETIIVPARPVESANAVGAGDVYDAALVSALQFGSEFKSAMEFASDAAAYYVARLDDRFPSPSNISSNTQLLQKMQEMCL</sequence>
<dbReference type="Pfam" id="PF00294">
    <property type="entry name" value="PfkB"/>
    <property type="match status" value="1"/>
</dbReference>
<comment type="caution">
    <text evidence="4">The sequence shown here is derived from an EMBL/GenBank/DDBJ whole genome shotgun (WGS) entry which is preliminary data.</text>
</comment>
<dbReference type="GO" id="GO:0016301">
    <property type="term" value="F:kinase activity"/>
    <property type="evidence" value="ECO:0007669"/>
    <property type="project" value="UniProtKB-KW"/>
</dbReference>
<dbReference type="PANTHER" id="PTHR10584:SF167">
    <property type="entry name" value="PFKB DOMAIN PROTEIN"/>
    <property type="match status" value="1"/>
</dbReference>
<dbReference type="Gene3D" id="3.40.1190.20">
    <property type="match status" value="1"/>
</dbReference>
<proteinExistence type="predicted"/>
<dbReference type="GO" id="GO:0006796">
    <property type="term" value="P:phosphate-containing compound metabolic process"/>
    <property type="evidence" value="ECO:0007669"/>
    <property type="project" value="UniProtKB-ARBA"/>
</dbReference>
<dbReference type="AlphaFoldDB" id="A0A6L3Y636"/>
<protein>
    <submittedName>
        <fullName evidence="4">Carbohydrate kinase family protein</fullName>
    </submittedName>
</protein>
<keyword evidence="1" id="KW-0808">Transferase</keyword>
<organism evidence="4 5">
    <name type="scientific">Brucella tritici</name>
    <dbReference type="NCBI Taxonomy" id="94626"/>
    <lineage>
        <taxon>Bacteria</taxon>
        <taxon>Pseudomonadati</taxon>
        <taxon>Pseudomonadota</taxon>
        <taxon>Alphaproteobacteria</taxon>
        <taxon>Hyphomicrobiales</taxon>
        <taxon>Brucellaceae</taxon>
        <taxon>Brucella/Ochrobactrum group</taxon>
        <taxon>Brucella</taxon>
    </lineage>
</organism>
<dbReference type="PRINTS" id="PR00990">
    <property type="entry name" value="RIBOKINASE"/>
</dbReference>
<dbReference type="RefSeq" id="WP_151653491.1">
    <property type="nucleotide sequence ID" value="NZ_WBVX01000037.1"/>
</dbReference>
<dbReference type="EMBL" id="WBVX01000037">
    <property type="protein sequence ID" value="KAB2678041.1"/>
    <property type="molecule type" value="Genomic_DNA"/>
</dbReference>
<dbReference type="SUPFAM" id="SSF53613">
    <property type="entry name" value="Ribokinase-like"/>
    <property type="match status" value="1"/>
</dbReference>
<gene>
    <name evidence="4" type="ORF">F9L08_24265</name>
</gene>
<evidence type="ECO:0000256" key="1">
    <source>
        <dbReference type="ARBA" id="ARBA00022679"/>
    </source>
</evidence>
<evidence type="ECO:0000256" key="2">
    <source>
        <dbReference type="ARBA" id="ARBA00022777"/>
    </source>
</evidence>
<evidence type="ECO:0000313" key="5">
    <source>
        <dbReference type="Proteomes" id="UP000481643"/>
    </source>
</evidence>
<dbReference type="Proteomes" id="UP000481643">
    <property type="component" value="Unassembled WGS sequence"/>
</dbReference>
<accession>A0A6L3Y636</accession>
<evidence type="ECO:0000313" key="4">
    <source>
        <dbReference type="EMBL" id="KAB2678041.1"/>
    </source>
</evidence>
<name>A0A6L3Y636_9HYPH</name>
<dbReference type="InterPro" id="IPR002139">
    <property type="entry name" value="Ribo/fructo_kinase"/>
</dbReference>
<evidence type="ECO:0000259" key="3">
    <source>
        <dbReference type="Pfam" id="PF00294"/>
    </source>
</evidence>